<evidence type="ECO:0000256" key="6">
    <source>
        <dbReference type="ARBA" id="ARBA00023136"/>
    </source>
</evidence>
<sequence length="950" mass="101969">AGPPGGDVLAGIEELRLAARHGHVAAVKQLLDQQQGSSWESSDLGDSWARTPLHEAAEAGHLAVVEQLLRAAVRLSNDVTAVVNARDALGWTPLHWAALGGSAKMAVQLLNARASVHAEDAQLGCQPLHWAARRGHIALLTLLVDAGADVAAKDREGRSAAAWARLTGHGAAFAAFAAPGLLGEKVEVDAGSGMSGVATDQALERRAPTEWHMTPLHTAAAAGHTAAVAALLHEADQEALDRWGRTPLLAAIQGSHADATATREFVALQLLSDAGSRGSKVIQDDDGRSPLHWAVLAGQDTVAENLPKDGIRTDRWGRGLWHHAAANGHVAMLRQANAWQAGGADAKDHSLQVPLHLAAASGHVAAVDELLKLGASVNEVDSLERRPLHYAAIRGYHEVAKLLLSSRADAASVDVDGRTALDFAWCLETSKEVNSGTCGNSQAMGGASSFYAMMAIAGFLFSIWIAGRLSRVIGVSSIVLEVAVGVVLGPGVLSLIPEELTECYHKRATNCDGRSAQVKIAEMGTEFCDLGAYLSAGKYVAEGIDWEDGFWGNTSHLVDLHGHVYHLNETDQHRRLSGGAEGKTDYKTYSDCNRISCELDLATKCALTPDIFTLCGHIGVALMIFESGMHFDFEQAKTVGPWACAVAVLGTVLPIIGGAGVAVAFGYPLYPDGMAVGTSLAPTSIGIALKLLHEARALQTYFGQAVMTAAFVDDVLSLILFSVLFSMRGGTLDFMTFLPLILGCLFMLVSIIAAVKVWPTLIKCIFSKVPETKAGHKITRHDEVMWLLMFALLLAYSTITHFCGTHLWGCFMAGMSFAGEHHAHHVWVRQVKRHTCWLIRLFFACTLAWSIPINDLFTFDAFWKGTVMGIGPCVLTKVICAPFMGGPRWVIGWAMVGRAEFAYFIAIMSKSLNMMEDKLFAILVWALIYATIFAPLIFRKVLANYLKTQA</sequence>
<feature type="repeat" description="ANK" evidence="7">
    <location>
        <begin position="350"/>
        <end position="382"/>
    </location>
</feature>
<feature type="transmembrane region" description="Helical" evidence="8">
    <location>
        <begin position="478"/>
        <end position="496"/>
    </location>
</feature>
<accession>A0A813JIM5</accession>
<feature type="transmembrane region" description="Helical" evidence="8">
    <location>
        <begin position="737"/>
        <end position="758"/>
    </location>
</feature>
<dbReference type="GO" id="GO:0016020">
    <property type="term" value="C:membrane"/>
    <property type="evidence" value="ECO:0007669"/>
    <property type="project" value="UniProtKB-SubCell"/>
</dbReference>
<dbReference type="InterPro" id="IPR006153">
    <property type="entry name" value="Cation/H_exchanger_TM"/>
</dbReference>
<evidence type="ECO:0000256" key="1">
    <source>
        <dbReference type="ARBA" id="ARBA00004141"/>
    </source>
</evidence>
<evidence type="ECO:0000256" key="5">
    <source>
        <dbReference type="ARBA" id="ARBA00023043"/>
    </source>
</evidence>
<evidence type="ECO:0000313" key="10">
    <source>
        <dbReference type="EMBL" id="CAE8679114.1"/>
    </source>
</evidence>
<dbReference type="EMBL" id="CAJNNW010025740">
    <property type="protein sequence ID" value="CAE8679114.1"/>
    <property type="molecule type" value="Genomic_DNA"/>
</dbReference>
<dbReference type="PROSITE" id="PS50297">
    <property type="entry name" value="ANK_REP_REGION"/>
    <property type="match status" value="6"/>
</dbReference>
<dbReference type="PANTHER" id="PTHR24198:SF165">
    <property type="entry name" value="ANKYRIN REPEAT-CONTAINING PROTEIN-RELATED"/>
    <property type="match status" value="1"/>
</dbReference>
<dbReference type="Pfam" id="PF00999">
    <property type="entry name" value="Na_H_Exchanger"/>
    <property type="match status" value="1"/>
</dbReference>
<dbReference type="Gene3D" id="1.25.40.20">
    <property type="entry name" value="Ankyrin repeat-containing domain"/>
    <property type="match status" value="4"/>
</dbReference>
<dbReference type="PANTHER" id="PTHR24198">
    <property type="entry name" value="ANKYRIN REPEAT AND PROTEIN KINASE DOMAIN-CONTAINING PROTEIN"/>
    <property type="match status" value="1"/>
</dbReference>
<proteinExistence type="predicted"/>
<evidence type="ECO:0000259" key="9">
    <source>
        <dbReference type="Pfam" id="PF00999"/>
    </source>
</evidence>
<keyword evidence="6 8" id="KW-0472">Membrane</keyword>
<evidence type="ECO:0000256" key="2">
    <source>
        <dbReference type="ARBA" id="ARBA00022692"/>
    </source>
</evidence>
<dbReference type="GO" id="GO:0015297">
    <property type="term" value="F:antiporter activity"/>
    <property type="evidence" value="ECO:0007669"/>
    <property type="project" value="InterPro"/>
</dbReference>
<reference evidence="10" key="1">
    <citation type="submission" date="2021-02" db="EMBL/GenBank/DDBJ databases">
        <authorList>
            <person name="Dougan E. K."/>
            <person name="Rhodes N."/>
            <person name="Thang M."/>
            <person name="Chan C."/>
        </authorList>
    </citation>
    <scope>NUCLEOTIDE SEQUENCE</scope>
</reference>
<feature type="non-terminal residue" evidence="10">
    <location>
        <position position="1"/>
    </location>
</feature>
<dbReference type="SUPFAM" id="SSF48403">
    <property type="entry name" value="Ankyrin repeat"/>
    <property type="match status" value="2"/>
</dbReference>
<feature type="transmembrane region" description="Helical" evidence="8">
    <location>
        <begin position="705"/>
        <end position="725"/>
    </location>
</feature>
<evidence type="ECO:0000256" key="4">
    <source>
        <dbReference type="ARBA" id="ARBA00022989"/>
    </source>
</evidence>
<feature type="repeat" description="ANK" evidence="7">
    <location>
        <begin position="89"/>
        <end position="121"/>
    </location>
</feature>
<protein>
    <recommendedName>
        <fullName evidence="9">Cation/H+ exchanger transmembrane domain-containing protein</fullName>
    </recommendedName>
</protein>
<evidence type="ECO:0000313" key="11">
    <source>
        <dbReference type="Proteomes" id="UP000626109"/>
    </source>
</evidence>
<feature type="repeat" description="ANK" evidence="7">
    <location>
        <begin position="123"/>
        <end position="155"/>
    </location>
</feature>
<dbReference type="PROSITE" id="PS50088">
    <property type="entry name" value="ANK_REPEAT"/>
    <property type="match status" value="6"/>
</dbReference>
<dbReference type="Pfam" id="PF12796">
    <property type="entry name" value="Ank_2"/>
    <property type="match status" value="4"/>
</dbReference>
<feature type="repeat" description="ANK" evidence="7">
    <location>
        <begin position="383"/>
        <end position="415"/>
    </location>
</feature>
<dbReference type="SMART" id="SM00248">
    <property type="entry name" value="ANK"/>
    <property type="match status" value="8"/>
</dbReference>
<dbReference type="Gene3D" id="1.20.1530.20">
    <property type="match status" value="1"/>
</dbReference>
<dbReference type="InterPro" id="IPR038770">
    <property type="entry name" value="Na+/solute_symporter_sf"/>
</dbReference>
<dbReference type="InterPro" id="IPR002110">
    <property type="entry name" value="Ankyrin_rpt"/>
</dbReference>
<keyword evidence="4 8" id="KW-1133">Transmembrane helix</keyword>
<dbReference type="GO" id="GO:1902600">
    <property type="term" value="P:proton transmembrane transport"/>
    <property type="evidence" value="ECO:0007669"/>
    <property type="project" value="InterPro"/>
</dbReference>
<gene>
    <name evidence="10" type="ORF">PGLA2088_LOCUS21182</name>
</gene>
<feature type="transmembrane region" description="Helical" evidence="8">
    <location>
        <begin position="448"/>
        <end position="466"/>
    </location>
</feature>
<feature type="transmembrane region" description="Helical" evidence="8">
    <location>
        <begin position="784"/>
        <end position="817"/>
    </location>
</feature>
<feature type="transmembrane region" description="Helical" evidence="8">
    <location>
        <begin position="919"/>
        <end position="938"/>
    </location>
</feature>
<feature type="transmembrane region" description="Helical" evidence="8">
    <location>
        <begin position="890"/>
        <end position="907"/>
    </location>
</feature>
<dbReference type="AlphaFoldDB" id="A0A813JIM5"/>
<comment type="caution">
    <text evidence="10">The sequence shown here is derived from an EMBL/GenBank/DDBJ whole genome shotgun (WGS) entry which is preliminary data.</text>
</comment>
<evidence type="ECO:0000256" key="8">
    <source>
        <dbReference type="SAM" id="Phobius"/>
    </source>
</evidence>
<feature type="transmembrane region" description="Helical" evidence="8">
    <location>
        <begin position="643"/>
        <end position="667"/>
    </location>
</feature>
<keyword evidence="2 8" id="KW-0812">Transmembrane</keyword>
<keyword evidence="3" id="KW-0677">Repeat</keyword>
<feature type="repeat" description="ANK" evidence="7">
    <location>
        <begin position="286"/>
        <end position="318"/>
    </location>
</feature>
<feature type="domain" description="Cation/H+ exchanger transmembrane" evidence="9">
    <location>
        <begin position="610"/>
        <end position="942"/>
    </location>
</feature>
<keyword evidence="5 7" id="KW-0040">ANK repeat</keyword>
<feature type="transmembrane region" description="Helical" evidence="8">
    <location>
        <begin position="837"/>
        <end position="854"/>
    </location>
</feature>
<name>A0A813JIM5_POLGL</name>
<feature type="transmembrane region" description="Helical" evidence="8">
    <location>
        <begin position="611"/>
        <end position="631"/>
    </location>
</feature>
<evidence type="ECO:0000256" key="3">
    <source>
        <dbReference type="ARBA" id="ARBA00022737"/>
    </source>
</evidence>
<dbReference type="InterPro" id="IPR036770">
    <property type="entry name" value="Ankyrin_rpt-contain_sf"/>
</dbReference>
<dbReference type="PRINTS" id="PR01415">
    <property type="entry name" value="ANKYRIN"/>
</dbReference>
<organism evidence="10 11">
    <name type="scientific">Polarella glacialis</name>
    <name type="common">Dinoflagellate</name>
    <dbReference type="NCBI Taxonomy" id="89957"/>
    <lineage>
        <taxon>Eukaryota</taxon>
        <taxon>Sar</taxon>
        <taxon>Alveolata</taxon>
        <taxon>Dinophyceae</taxon>
        <taxon>Suessiales</taxon>
        <taxon>Suessiaceae</taxon>
        <taxon>Polarella</taxon>
    </lineage>
</organism>
<evidence type="ECO:0000256" key="7">
    <source>
        <dbReference type="PROSITE-ProRule" id="PRU00023"/>
    </source>
</evidence>
<comment type="subcellular location">
    <subcellularLocation>
        <location evidence="1">Membrane</location>
        <topology evidence="1">Multi-pass membrane protein</topology>
    </subcellularLocation>
</comment>
<feature type="repeat" description="ANK" evidence="7">
    <location>
        <begin position="48"/>
        <end position="80"/>
    </location>
</feature>
<dbReference type="Proteomes" id="UP000626109">
    <property type="component" value="Unassembled WGS sequence"/>
</dbReference>